<dbReference type="InterPro" id="IPR035899">
    <property type="entry name" value="DBL_dom_sf"/>
</dbReference>
<feature type="domain" description="DH" evidence="2">
    <location>
        <begin position="383"/>
        <end position="572"/>
    </location>
</feature>
<dbReference type="GO" id="GO:2000431">
    <property type="term" value="P:regulation of cytokinesis, actomyosin contractile ring assembly"/>
    <property type="evidence" value="ECO:0007669"/>
    <property type="project" value="InterPro"/>
</dbReference>
<organism evidence="4 5">
    <name type="scientific">Bemisia tabaci</name>
    <name type="common">Sweetpotato whitefly</name>
    <name type="synonym">Aleurodes tabaci</name>
    <dbReference type="NCBI Taxonomy" id="7038"/>
    <lineage>
        <taxon>Eukaryota</taxon>
        <taxon>Metazoa</taxon>
        <taxon>Ecdysozoa</taxon>
        <taxon>Arthropoda</taxon>
        <taxon>Hexapoda</taxon>
        <taxon>Insecta</taxon>
        <taxon>Pterygota</taxon>
        <taxon>Neoptera</taxon>
        <taxon>Paraneoptera</taxon>
        <taxon>Hemiptera</taxon>
        <taxon>Sternorrhyncha</taxon>
        <taxon>Aleyrodoidea</taxon>
        <taxon>Aleyrodidae</taxon>
        <taxon>Aleyrodinae</taxon>
        <taxon>Bemisia</taxon>
    </lineage>
</organism>
<dbReference type="InterPro" id="IPR000219">
    <property type="entry name" value="DH_dom"/>
</dbReference>
<reference evidence="4" key="1">
    <citation type="submission" date="2021-12" db="EMBL/GenBank/DDBJ databases">
        <authorList>
            <person name="King R."/>
        </authorList>
    </citation>
    <scope>NUCLEOTIDE SEQUENCE</scope>
</reference>
<dbReference type="Gene3D" id="3.40.50.10190">
    <property type="entry name" value="BRCT domain"/>
    <property type="match status" value="3"/>
</dbReference>
<feature type="domain" description="BRCT" evidence="3">
    <location>
        <begin position="202"/>
        <end position="290"/>
    </location>
</feature>
<dbReference type="PANTHER" id="PTHR16777:SF2">
    <property type="entry name" value="PROTEIN ECT2"/>
    <property type="match status" value="1"/>
</dbReference>
<dbReference type="InterPro" id="IPR011993">
    <property type="entry name" value="PH-like_dom_sf"/>
</dbReference>
<dbReference type="SUPFAM" id="SSF48065">
    <property type="entry name" value="DBL homology domain (DH-domain)"/>
    <property type="match status" value="1"/>
</dbReference>
<evidence type="ECO:0000313" key="4">
    <source>
        <dbReference type="EMBL" id="CAH0393434.1"/>
    </source>
</evidence>
<dbReference type="InterPro" id="IPR001357">
    <property type="entry name" value="BRCT_dom"/>
</dbReference>
<evidence type="ECO:0000313" key="5">
    <source>
        <dbReference type="Proteomes" id="UP001152759"/>
    </source>
</evidence>
<evidence type="ECO:0000256" key="1">
    <source>
        <dbReference type="SAM" id="MobiDB-lite"/>
    </source>
</evidence>
<dbReference type="Proteomes" id="UP001152759">
    <property type="component" value="Chromosome 7"/>
</dbReference>
<dbReference type="GO" id="GO:0035556">
    <property type="term" value="P:intracellular signal transduction"/>
    <property type="evidence" value="ECO:0007669"/>
    <property type="project" value="InterPro"/>
</dbReference>
<dbReference type="PROSITE" id="PS50172">
    <property type="entry name" value="BRCT"/>
    <property type="match status" value="2"/>
</dbReference>
<feature type="domain" description="BRCT" evidence="3">
    <location>
        <begin position="107"/>
        <end position="179"/>
    </location>
</feature>
<name>A0A9P0ALR3_BEMTA</name>
<dbReference type="Pfam" id="PF00621">
    <property type="entry name" value="RhoGEF"/>
    <property type="match status" value="1"/>
</dbReference>
<dbReference type="InterPro" id="IPR001331">
    <property type="entry name" value="GDS_CDC24_CS"/>
</dbReference>
<dbReference type="EMBL" id="OU963868">
    <property type="protein sequence ID" value="CAH0393434.1"/>
    <property type="molecule type" value="Genomic_DNA"/>
</dbReference>
<dbReference type="PROSITE" id="PS00741">
    <property type="entry name" value="DH_1"/>
    <property type="match status" value="1"/>
</dbReference>
<dbReference type="InterPro" id="IPR036420">
    <property type="entry name" value="BRCT_dom_sf"/>
</dbReference>
<protein>
    <recommendedName>
        <fullName evidence="6">Protein ECT2</fullName>
    </recommendedName>
</protein>
<dbReference type="PANTHER" id="PTHR16777">
    <property type="entry name" value="PROTEIN ECT2"/>
    <property type="match status" value="1"/>
</dbReference>
<dbReference type="GO" id="GO:0007399">
    <property type="term" value="P:nervous system development"/>
    <property type="evidence" value="ECO:0007669"/>
    <property type="project" value="TreeGrafter"/>
</dbReference>
<dbReference type="GO" id="GO:0005634">
    <property type="term" value="C:nucleus"/>
    <property type="evidence" value="ECO:0007669"/>
    <property type="project" value="InterPro"/>
</dbReference>
<proteinExistence type="predicted"/>
<dbReference type="InterPro" id="IPR026817">
    <property type="entry name" value="Ect2"/>
</dbReference>
<accession>A0A9P0ALR3</accession>
<dbReference type="Gene3D" id="1.20.900.10">
    <property type="entry name" value="Dbl homology (DH) domain"/>
    <property type="match status" value="1"/>
</dbReference>
<keyword evidence="5" id="KW-1185">Reference proteome</keyword>
<dbReference type="GO" id="GO:0000281">
    <property type="term" value="P:mitotic cytokinesis"/>
    <property type="evidence" value="ECO:0007669"/>
    <property type="project" value="TreeGrafter"/>
</dbReference>
<gene>
    <name evidence="4" type="ORF">BEMITA_LOCUS11837</name>
</gene>
<dbReference type="SUPFAM" id="SSF52113">
    <property type="entry name" value="BRCT domain"/>
    <property type="match status" value="2"/>
</dbReference>
<dbReference type="SMART" id="SM00325">
    <property type="entry name" value="RhoGEF"/>
    <property type="match status" value="1"/>
</dbReference>
<dbReference type="PROSITE" id="PS50010">
    <property type="entry name" value="DH_2"/>
    <property type="match status" value="1"/>
</dbReference>
<dbReference type="CDD" id="cd01229">
    <property type="entry name" value="PH_Ect2"/>
    <property type="match status" value="1"/>
</dbReference>
<dbReference type="Pfam" id="PF12738">
    <property type="entry name" value="PTCB-BRCT"/>
    <property type="match status" value="1"/>
</dbReference>
<dbReference type="Gene3D" id="2.30.29.30">
    <property type="entry name" value="Pleckstrin-homology domain (PH domain)/Phosphotyrosine-binding domain (PTB)"/>
    <property type="match status" value="1"/>
</dbReference>
<evidence type="ECO:0000259" key="2">
    <source>
        <dbReference type="PROSITE" id="PS50010"/>
    </source>
</evidence>
<evidence type="ECO:0000259" key="3">
    <source>
        <dbReference type="PROSITE" id="PS50172"/>
    </source>
</evidence>
<evidence type="ECO:0008006" key="6">
    <source>
        <dbReference type="Google" id="ProtNLM"/>
    </source>
</evidence>
<dbReference type="Pfam" id="PF00533">
    <property type="entry name" value="BRCT"/>
    <property type="match status" value="1"/>
</dbReference>
<dbReference type="SMART" id="SM00292">
    <property type="entry name" value="BRCT"/>
    <property type="match status" value="2"/>
</dbReference>
<dbReference type="AlphaFoldDB" id="A0A9P0ALR3"/>
<dbReference type="GO" id="GO:0005085">
    <property type="term" value="F:guanyl-nucleotide exchange factor activity"/>
    <property type="evidence" value="ECO:0007669"/>
    <property type="project" value="InterPro"/>
</dbReference>
<sequence length="803" mass="90771">MEVEDDNTADDNSSTISSLAAGKQICIVGECTLNKRIIEAANSFGLPVVFETLDADWQKYDSPTVFVLPEFRDCEKISKLGHSIFGPTALLELAEKKVPIPSIKRPLYSHAMDGLVVCFTGFREKSTLAKLMALVHNMGGHIRREMVSRVTHLIAHCCGGEKYQYALTFRVAIMNESWVHFAWSNRHTPFFSATAPEIVNEHKLQVFSGARICFVGFPEEEKNHMIEILEQNGGEPTDLNDSNCTHIVVDESRMDCLPPAASFRVHIVKAEWFWASVQNEGCVDEKEYLLEDHLENLTSPCATPNMSGLNTGSSSKRGARKRKRLRDCLVQTKDALSPTQYKRRSSISGRLSCGSLLDYTASPDSHLHDEVESSETPRKNLSARHQVFLELVQTESNYVNILNTIMTLFKSPLETLADSENELLNQTELKIIFGHLPPIHHTHTVMLEELRQLASCWKEESSVGNVFLKYSSELMKAYPPFINYFENMREMLLKCDQTKPRFHAFLKVCQTKPECGRQTLVELLIRPVQRLPSISLLLTDILKHTSKSNPDHCALEAALASIREVMTHINEDKRRTESQLAVFDIFNDIENCPPHLVSSHRSFISRCDVVELSDSLSGRGDSLAFFLFSDIVEVCKKRSKAFNTLKSPKEAGVKMNSGKMFKHVKLMHLSTLKRVIDINETDDCRKVFALMCRNNQELKEKLYSFAITDDSVDKMMFLRTLCRQMANTVCRADAENFLASLDPEQLDIETSDVSTGTLSKAFKFASRTRIKVGRAFSFNKTPSRLKRAMSTMMSPFVDSSQLS</sequence>
<dbReference type="CDD" id="cd17732">
    <property type="entry name" value="BRCT_Ect2_rpt2"/>
    <property type="match status" value="1"/>
</dbReference>
<dbReference type="GO" id="GO:0005096">
    <property type="term" value="F:GTPase activator activity"/>
    <property type="evidence" value="ECO:0007669"/>
    <property type="project" value="InterPro"/>
</dbReference>
<dbReference type="CDD" id="cd00160">
    <property type="entry name" value="RhoGEF"/>
    <property type="match status" value="1"/>
</dbReference>
<dbReference type="Pfam" id="PF21242">
    <property type="entry name" value="ECT2_PH"/>
    <property type="match status" value="1"/>
</dbReference>
<dbReference type="InterPro" id="IPR049395">
    <property type="entry name" value="ECT2_PH"/>
</dbReference>
<dbReference type="GO" id="GO:0005938">
    <property type="term" value="C:cell cortex"/>
    <property type="evidence" value="ECO:0007669"/>
    <property type="project" value="TreeGrafter"/>
</dbReference>
<feature type="region of interest" description="Disordered" evidence="1">
    <location>
        <begin position="304"/>
        <end position="323"/>
    </location>
</feature>